<keyword evidence="1" id="KW-0812">Transmembrane</keyword>
<dbReference type="InParanoid" id="K0KPC3"/>
<evidence type="ECO:0000313" key="3">
    <source>
        <dbReference type="Proteomes" id="UP000009328"/>
    </source>
</evidence>
<keyword evidence="1" id="KW-0472">Membrane</keyword>
<organism evidence="2 3">
    <name type="scientific">Wickerhamomyces ciferrii (strain ATCC 14091 / BCRC 22168 / CBS 111 / JCM 3599 / NBRC 0793 / NRRL Y-1031 F-60-10)</name>
    <name type="common">Yeast</name>
    <name type="synonym">Pichia ciferrii</name>
    <dbReference type="NCBI Taxonomy" id="1206466"/>
    <lineage>
        <taxon>Eukaryota</taxon>
        <taxon>Fungi</taxon>
        <taxon>Dikarya</taxon>
        <taxon>Ascomycota</taxon>
        <taxon>Saccharomycotina</taxon>
        <taxon>Saccharomycetes</taxon>
        <taxon>Phaffomycetales</taxon>
        <taxon>Wickerhamomycetaceae</taxon>
        <taxon>Wickerhamomyces</taxon>
    </lineage>
</organism>
<protein>
    <submittedName>
        <fullName evidence="2">Uncharacterized protein</fullName>
    </submittedName>
</protein>
<feature type="transmembrane region" description="Helical" evidence="1">
    <location>
        <begin position="234"/>
        <end position="250"/>
    </location>
</feature>
<name>K0KPC3_WICCF</name>
<comment type="caution">
    <text evidence="2">The sequence shown here is derived from an EMBL/GenBank/DDBJ whole genome shotgun (WGS) entry which is preliminary data.</text>
</comment>
<accession>K0KPC3</accession>
<dbReference type="AlphaFoldDB" id="K0KPC3"/>
<dbReference type="HOGENOM" id="CLU_1095002_0_0_1"/>
<evidence type="ECO:0000313" key="2">
    <source>
        <dbReference type="EMBL" id="CCH43234.1"/>
    </source>
</evidence>
<keyword evidence="1" id="KW-1133">Transmembrane helix</keyword>
<proteinExistence type="predicted"/>
<gene>
    <name evidence="2" type="ORF">BN7_2781</name>
</gene>
<reference evidence="2 3" key="1">
    <citation type="journal article" date="2012" name="Eukaryot. Cell">
        <title>Draft genome sequence of Wickerhamomyces ciferrii NRRL Y-1031 F-60-10.</title>
        <authorList>
            <person name="Schneider J."/>
            <person name="Andrea H."/>
            <person name="Blom J."/>
            <person name="Jaenicke S."/>
            <person name="Ruckert C."/>
            <person name="Schorsch C."/>
            <person name="Szczepanowski R."/>
            <person name="Farwick M."/>
            <person name="Goesmann A."/>
            <person name="Puhler A."/>
            <person name="Schaffer S."/>
            <person name="Tauch A."/>
            <person name="Kohler T."/>
            <person name="Brinkrolf K."/>
        </authorList>
    </citation>
    <scope>NUCLEOTIDE SEQUENCE [LARGE SCALE GENOMIC DNA]</scope>
    <source>
        <strain evidence="3">ATCC 14091 / BCRC 22168 / CBS 111 / JCM 3599 / NBRC 0793 / NRRL Y-1031 F-60-10</strain>
    </source>
</reference>
<keyword evidence="3" id="KW-1185">Reference proteome</keyword>
<sequence length="254" mass="28925">MSEHSNSIEIVLNENQRLRAEDKSSCNIQRYLSVKFPKLPNAPLKDFKTMPFVVQNKMSLGDIYILNETNQSYKVVSKDQDQYGNRAFFHFYFDQYKGIKIIDHGSISLECEHDEIPGAEEIESDVTTPFSELTRETTLDTEVVDTPLSSNTSQGTATNEISRVLASKSIYNPRYTSIKPFAIYYTNQELNMGGYEKTMYDCIEGSSKSEKLEKIFIGSSVYTSPPTRDDPRPVAFYIFILIILIIIADGRKSL</sequence>
<evidence type="ECO:0000256" key="1">
    <source>
        <dbReference type="SAM" id="Phobius"/>
    </source>
</evidence>
<dbReference type="EMBL" id="CAIF01000072">
    <property type="protein sequence ID" value="CCH43234.1"/>
    <property type="molecule type" value="Genomic_DNA"/>
</dbReference>
<dbReference type="Proteomes" id="UP000009328">
    <property type="component" value="Unassembled WGS sequence"/>
</dbReference>